<dbReference type="Gene3D" id="3.30.590.10">
    <property type="entry name" value="Glutamine synthetase/guanido kinase, catalytic domain"/>
    <property type="match status" value="1"/>
</dbReference>
<gene>
    <name evidence="5" type="primary">mcsB</name>
    <name evidence="9" type="ORF">LSG31_06335</name>
</gene>
<feature type="short sequence motif" description="RDXXRA motif of the pArg binding pocket involved in allosteric regulation" evidence="5">
    <location>
        <begin position="338"/>
        <end position="343"/>
    </location>
</feature>
<evidence type="ECO:0000313" key="9">
    <source>
        <dbReference type="EMBL" id="UOF91853.1"/>
    </source>
</evidence>
<feature type="binding site" evidence="5 6">
    <location>
        <begin position="27"/>
        <end position="31"/>
    </location>
    <ligand>
        <name>ATP</name>
        <dbReference type="ChEBI" id="CHEBI:30616"/>
    </ligand>
</feature>
<dbReference type="EC" id="2.7.14.1" evidence="5"/>
<dbReference type="CDD" id="cd07930">
    <property type="entry name" value="bacterial_phosphagen_kinase"/>
    <property type="match status" value="1"/>
</dbReference>
<evidence type="ECO:0000256" key="4">
    <source>
        <dbReference type="ARBA" id="ARBA00022840"/>
    </source>
</evidence>
<protein>
    <recommendedName>
        <fullName evidence="5">Protein-arginine kinase</fullName>
        <ecNumber evidence="5">2.7.14.1</ecNumber>
    </recommendedName>
</protein>
<dbReference type="HAMAP" id="MF_00602">
    <property type="entry name" value="Prot_Arg_kinase"/>
    <property type="match status" value="1"/>
</dbReference>
<dbReference type="InterPro" id="IPR014746">
    <property type="entry name" value="Gln_synth/guanido_kin_cat_dom"/>
</dbReference>
<dbReference type="InterPro" id="IPR022415">
    <property type="entry name" value="ATP-guanido_PTrfase_AS"/>
</dbReference>
<feature type="binding site" evidence="5 6">
    <location>
        <position position="92"/>
    </location>
    <ligand>
        <name>ATP</name>
        <dbReference type="ChEBI" id="CHEBI:30616"/>
    </ligand>
</feature>
<proteinExistence type="inferred from homology"/>
<dbReference type="NCBIfam" id="NF002195">
    <property type="entry name" value="PRK01059.1-5"/>
    <property type="match status" value="1"/>
</dbReference>
<keyword evidence="2 5" id="KW-0547">Nucleotide-binding</keyword>
<dbReference type="PANTHER" id="PTHR11547">
    <property type="entry name" value="ARGININE OR CREATINE KINASE"/>
    <property type="match status" value="1"/>
</dbReference>
<evidence type="ECO:0000256" key="5">
    <source>
        <dbReference type="HAMAP-Rule" id="MF_00602"/>
    </source>
</evidence>
<keyword evidence="1 5" id="KW-0808">Transferase</keyword>
<keyword evidence="10" id="KW-1185">Reference proteome</keyword>
<dbReference type="RefSeq" id="WP_347438543.1">
    <property type="nucleotide sequence ID" value="NZ_CP089291.1"/>
</dbReference>
<dbReference type="GO" id="GO:1990424">
    <property type="term" value="F:protein arginine kinase activity"/>
    <property type="evidence" value="ECO:0007669"/>
    <property type="project" value="UniProtKB-EC"/>
</dbReference>
<evidence type="ECO:0000256" key="6">
    <source>
        <dbReference type="PROSITE-ProRule" id="PRU00843"/>
    </source>
</evidence>
<evidence type="ECO:0000256" key="1">
    <source>
        <dbReference type="ARBA" id="ARBA00022679"/>
    </source>
</evidence>
<name>A0ABY4CN70_9BACL</name>
<sequence>MSFHHFLKHAISEWMRDEGPDSDIVISSRIRLARNLNQFPFPMLATDGQSEQIISLMEQALQNQSFSDLGTFELIRCRDISELERKVLVEKHLISPALAEEYRHAATILRNDEAVSIMINEEDHLRIQVLKPGFQLRATWDLANQIDDAIEQTVDYAFDEHKGYLTACPTNVGTGIRASVMVHLPALVITGQIHRILNAVAQVGLVVRGIYGEGSEALGNLFQISNQLTLGQSEEEIVSNLYGVVRQIIEHERQARQILISEDKAGLEDRICRSYGILSYARKIDTKETMQRLSDVRLGIDLQIIKGVPSNILKELMVMTQPAFLQKYYNQELNPVERDWRRATMIRERLRFEDQKNT</sequence>
<comment type="activity regulation">
    <text evidence="5">Appears to be allosterically activated by the binding of pArg-containing polypeptides to the pArg-binding pocket localized in the C-terminal domain of McsB.</text>
</comment>
<organism evidence="9 10">
    <name type="scientific">Fodinisporobacter ferrooxydans</name>
    <dbReference type="NCBI Taxonomy" id="2901836"/>
    <lineage>
        <taxon>Bacteria</taxon>
        <taxon>Bacillati</taxon>
        <taxon>Bacillota</taxon>
        <taxon>Bacilli</taxon>
        <taxon>Bacillales</taxon>
        <taxon>Alicyclobacillaceae</taxon>
        <taxon>Fodinisporobacter</taxon>
    </lineage>
</organism>
<dbReference type="SUPFAM" id="SSF55931">
    <property type="entry name" value="Glutamine synthetase/guanido kinase"/>
    <property type="match status" value="1"/>
</dbReference>
<dbReference type="Proteomes" id="UP000830167">
    <property type="component" value="Chromosome"/>
</dbReference>
<feature type="binding site" evidence="5 6">
    <location>
        <begin position="177"/>
        <end position="181"/>
    </location>
    <ligand>
        <name>ATP</name>
        <dbReference type="ChEBI" id="CHEBI:30616"/>
    </ligand>
</feature>
<dbReference type="NCBIfam" id="NF002194">
    <property type="entry name" value="PRK01059.1-4"/>
    <property type="match status" value="1"/>
</dbReference>
<comment type="similarity">
    <text evidence="5 6 7">Belongs to the ATP:guanido phosphotransferase family.</text>
</comment>
<keyword evidence="5" id="KW-0021">Allosteric enzyme</keyword>
<evidence type="ECO:0000256" key="2">
    <source>
        <dbReference type="ARBA" id="ARBA00022741"/>
    </source>
</evidence>
<dbReference type="PANTHER" id="PTHR11547:SF38">
    <property type="entry name" value="ARGININE KINASE 1-RELATED"/>
    <property type="match status" value="1"/>
</dbReference>
<feature type="domain" description="Phosphagen kinase C-terminal" evidence="8">
    <location>
        <begin position="24"/>
        <end position="255"/>
    </location>
</feature>
<evidence type="ECO:0000256" key="3">
    <source>
        <dbReference type="ARBA" id="ARBA00022777"/>
    </source>
</evidence>
<comment type="catalytic activity">
    <reaction evidence="5">
        <text>L-arginyl-[protein] + ATP = N(omega)-phospho-L-arginyl-[protein] + ADP + H(+)</text>
        <dbReference type="Rhea" id="RHEA:43384"/>
        <dbReference type="Rhea" id="RHEA-COMP:10532"/>
        <dbReference type="Rhea" id="RHEA-COMP:10533"/>
        <dbReference type="ChEBI" id="CHEBI:15378"/>
        <dbReference type="ChEBI" id="CHEBI:29965"/>
        <dbReference type="ChEBI" id="CHEBI:30616"/>
        <dbReference type="ChEBI" id="CHEBI:83226"/>
        <dbReference type="ChEBI" id="CHEBI:456216"/>
        <dbReference type="EC" id="2.7.14.1"/>
    </reaction>
</comment>
<reference evidence="9" key="1">
    <citation type="submission" date="2021-12" db="EMBL/GenBank/DDBJ databases">
        <title>Alicyclobacillaceae gen. nov., sp. nov., isolated from chalcocite enrichment system.</title>
        <authorList>
            <person name="Jiang Z."/>
        </authorList>
    </citation>
    <scope>NUCLEOTIDE SEQUENCE</scope>
    <source>
        <strain evidence="9">MYW30-H2</strain>
    </source>
</reference>
<feature type="binding site" evidence="5 6">
    <location>
        <begin position="208"/>
        <end position="213"/>
    </location>
    <ligand>
        <name>ATP</name>
        <dbReference type="ChEBI" id="CHEBI:30616"/>
    </ligand>
</feature>
<dbReference type="InterPro" id="IPR000749">
    <property type="entry name" value="ATP-guanido_PTrfase"/>
</dbReference>
<dbReference type="EMBL" id="CP089291">
    <property type="protein sequence ID" value="UOF91853.1"/>
    <property type="molecule type" value="Genomic_DNA"/>
</dbReference>
<comment type="function">
    <text evidence="5">Catalyzes the specific phosphorylation of arginine residues in proteins.</text>
</comment>
<keyword evidence="4 5" id="KW-0067">ATP-binding</keyword>
<dbReference type="InterPro" id="IPR023660">
    <property type="entry name" value="Arg_Kinase"/>
</dbReference>
<dbReference type="Pfam" id="PF00217">
    <property type="entry name" value="ATP-gua_Ptrans"/>
    <property type="match status" value="1"/>
</dbReference>
<feature type="binding site" evidence="5 6">
    <location>
        <position position="126"/>
    </location>
    <ligand>
        <name>ATP</name>
        <dbReference type="ChEBI" id="CHEBI:30616"/>
    </ligand>
</feature>
<dbReference type="InterPro" id="IPR022414">
    <property type="entry name" value="ATP-guanido_PTrfase_cat"/>
</dbReference>
<dbReference type="PROSITE" id="PS51510">
    <property type="entry name" value="PHOSPHAGEN_KINASE_C"/>
    <property type="match status" value="1"/>
</dbReference>
<accession>A0ABY4CN70</accession>
<evidence type="ECO:0000313" key="10">
    <source>
        <dbReference type="Proteomes" id="UP000830167"/>
    </source>
</evidence>
<evidence type="ECO:0000259" key="8">
    <source>
        <dbReference type="PROSITE" id="PS51510"/>
    </source>
</evidence>
<keyword evidence="3 5" id="KW-0418">Kinase</keyword>
<dbReference type="PROSITE" id="PS00112">
    <property type="entry name" value="PHOSPHAGEN_KINASE"/>
    <property type="match status" value="1"/>
</dbReference>
<evidence type="ECO:0000256" key="7">
    <source>
        <dbReference type="RuleBase" id="RU000505"/>
    </source>
</evidence>